<dbReference type="GO" id="GO:0005634">
    <property type="term" value="C:nucleus"/>
    <property type="evidence" value="ECO:0007669"/>
    <property type="project" value="UniProtKB-SubCell"/>
</dbReference>
<dbReference type="Proteomes" id="UP000827284">
    <property type="component" value="Unassembled WGS sequence"/>
</dbReference>
<keyword evidence="10" id="KW-0156">Chromatin regulator</keyword>
<dbReference type="PANTHER" id="PTHR23123">
    <property type="entry name" value="PHD/F-BOX CONTAINING PROTEIN"/>
    <property type="match status" value="1"/>
</dbReference>
<evidence type="ECO:0000313" key="20">
    <source>
        <dbReference type="EMBL" id="GJJ77381.1"/>
    </source>
</evidence>
<evidence type="ECO:0000259" key="19">
    <source>
        <dbReference type="PROSITE" id="PS51184"/>
    </source>
</evidence>
<dbReference type="SMART" id="SM00558">
    <property type="entry name" value="JmjC"/>
    <property type="match status" value="1"/>
</dbReference>
<evidence type="ECO:0000256" key="8">
    <source>
        <dbReference type="ARBA" id="ARBA00022771"/>
    </source>
</evidence>
<dbReference type="CDD" id="cd15517">
    <property type="entry name" value="PHD_TCF19_like"/>
    <property type="match status" value="1"/>
</dbReference>
<evidence type="ECO:0000256" key="10">
    <source>
        <dbReference type="ARBA" id="ARBA00022853"/>
    </source>
</evidence>
<evidence type="ECO:0000256" key="13">
    <source>
        <dbReference type="ARBA" id="ARBA00023004"/>
    </source>
</evidence>
<evidence type="ECO:0000256" key="17">
    <source>
        <dbReference type="ARBA" id="ARBA00031083"/>
    </source>
</evidence>
<reference evidence="20" key="1">
    <citation type="submission" date="2021-11" db="EMBL/GenBank/DDBJ databases">
        <authorList>
            <person name="Herlambang A."/>
            <person name="Guo Y."/>
            <person name="Takashima Y."/>
            <person name="Nishizawa T."/>
        </authorList>
    </citation>
    <scope>NUCLEOTIDE SEQUENCE</scope>
    <source>
        <strain evidence="20">E1425</strain>
    </source>
</reference>
<keyword evidence="16" id="KW-0539">Nucleus</keyword>
<comment type="caution">
    <text evidence="20">The sequence shown here is derived from an EMBL/GenBank/DDBJ whole genome shotgun (WGS) entry which is preliminary data.</text>
</comment>
<evidence type="ECO:0000256" key="18">
    <source>
        <dbReference type="ARBA" id="ARBA00047915"/>
    </source>
</evidence>
<dbReference type="PROSITE" id="PS51184">
    <property type="entry name" value="JMJC"/>
    <property type="match status" value="1"/>
</dbReference>
<comment type="function">
    <text evidence="2">Histone demethylase that specifically demethylates 'Lys-36' of histone H3, thereby playing a central role in histone code.</text>
</comment>
<evidence type="ECO:0000256" key="11">
    <source>
        <dbReference type="ARBA" id="ARBA00022964"/>
    </source>
</evidence>
<organism evidence="20 21">
    <name type="scientific">Entomortierella parvispora</name>
    <dbReference type="NCBI Taxonomy" id="205924"/>
    <lineage>
        <taxon>Eukaryota</taxon>
        <taxon>Fungi</taxon>
        <taxon>Fungi incertae sedis</taxon>
        <taxon>Mucoromycota</taxon>
        <taxon>Mortierellomycotina</taxon>
        <taxon>Mortierellomycetes</taxon>
        <taxon>Mortierellales</taxon>
        <taxon>Mortierellaceae</taxon>
        <taxon>Entomortierella</taxon>
    </lineage>
</organism>
<dbReference type="InterPro" id="IPR011011">
    <property type="entry name" value="Znf_FYVE_PHD"/>
</dbReference>
<dbReference type="InterPro" id="IPR003347">
    <property type="entry name" value="JmjC_dom"/>
</dbReference>
<keyword evidence="14" id="KW-0805">Transcription regulation</keyword>
<evidence type="ECO:0000256" key="4">
    <source>
        <dbReference type="ARBA" id="ARBA00008037"/>
    </source>
</evidence>
<comment type="similarity">
    <text evidence="4">Belongs to the JHDM1 histone demethylase family.</text>
</comment>
<evidence type="ECO:0000313" key="21">
    <source>
        <dbReference type="Proteomes" id="UP000827284"/>
    </source>
</evidence>
<evidence type="ECO:0000256" key="3">
    <source>
        <dbReference type="ARBA" id="ARBA00004123"/>
    </source>
</evidence>
<evidence type="ECO:0000256" key="7">
    <source>
        <dbReference type="ARBA" id="ARBA00022723"/>
    </source>
</evidence>
<accession>A0A9P3M0B6</accession>
<keyword evidence="11" id="KW-0223">Dioxygenase</keyword>
<evidence type="ECO:0000256" key="1">
    <source>
        <dbReference type="ARBA" id="ARBA00001954"/>
    </source>
</evidence>
<dbReference type="SMART" id="SM00249">
    <property type="entry name" value="PHD"/>
    <property type="match status" value="1"/>
</dbReference>
<protein>
    <recommendedName>
        <fullName evidence="6">JmjC domain-containing histone demethylation protein 1</fullName>
        <ecNumber evidence="5">1.14.11.27</ecNumber>
    </recommendedName>
    <alternativeName>
        <fullName evidence="17">[Histone-H3]-lysine-36 demethylase 1</fullName>
    </alternativeName>
</protein>
<sequence length="489" mass="55895">MRDPCDLCKSQKVPETGIQICCDACNICYHLTCLKLDISAVETFEKYHCPNCEPTAGPSTLFSLDAKTTLSALRWKDMLEERTFEDHDFLTMEGKDVTLDYLRSTGFKKPLVVKLDKNGSTKGLDMSMPSPSFTVDDVKTSVGEMHTVGVIDVATQSEADDWTLGRWAEYFNTEPKDRIRNVISLEVSNTSLAKEIKVPRIVRELDWVRNFWPVERTYAQPKVLLYCLMGVENSYTDFHIDFGGSSVFYHVVSGSKIFYVAEPTPENLEIYINWCNSPERNKSFLGDLFPRKCFKVEIKQGDTLLIPSGWIHAVFTPETSVVFGGNFVHSLHVPMQCKIAQIERTTNTPLKYRYPSFERLSWFVVLGVYKKEKKSKVYLFSLSTAELHGLIELCKYVYSRQVLALPFEDTILSPTSNVSDESVLVEDYTAREIREILTSMPSEVAYLFIGWVELLRRLALFSTVHTAANQTHHYTTYQATDIWHEELKG</sequence>
<evidence type="ECO:0000256" key="2">
    <source>
        <dbReference type="ARBA" id="ARBA00003909"/>
    </source>
</evidence>
<dbReference type="InterPro" id="IPR019786">
    <property type="entry name" value="Zinc_finger_PHD-type_CS"/>
</dbReference>
<evidence type="ECO:0000256" key="9">
    <source>
        <dbReference type="ARBA" id="ARBA00022833"/>
    </source>
</evidence>
<keyword evidence="15" id="KW-0804">Transcription</keyword>
<name>A0A9P3M0B6_9FUNG</name>
<comment type="cofactor">
    <cofactor evidence="1">
        <name>Fe(2+)</name>
        <dbReference type="ChEBI" id="CHEBI:29033"/>
    </cofactor>
</comment>
<dbReference type="InterPro" id="IPR041070">
    <property type="entry name" value="JHD"/>
</dbReference>
<keyword evidence="21" id="KW-1185">Reference proteome</keyword>
<dbReference type="SUPFAM" id="SSF57903">
    <property type="entry name" value="FYVE/PHD zinc finger"/>
    <property type="match status" value="1"/>
</dbReference>
<keyword evidence="13" id="KW-0408">Iron</keyword>
<dbReference type="PROSITE" id="PS01359">
    <property type="entry name" value="ZF_PHD_1"/>
    <property type="match status" value="1"/>
</dbReference>
<dbReference type="Pfam" id="PF17811">
    <property type="entry name" value="JHD"/>
    <property type="match status" value="1"/>
</dbReference>
<dbReference type="Pfam" id="PF02373">
    <property type="entry name" value="JmjC"/>
    <property type="match status" value="1"/>
</dbReference>
<reference evidence="20" key="2">
    <citation type="journal article" date="2022" name="Microbiol. Resour. Announc.">
        <title>Whole-Genome Sequence of Entomortierella parvispora E1425, a Mucoromycotan Fungus Associated with Burkholderiaceae-Related Endosymbiotic Bacteria.</title>
        <authorList>
            <person name="Herlambang A."/>
            <person name="Guo Y."/>
            <person name="Takashima Y."/>
            <person name="Narisawa K."/>
            <person name="Ohta H."/>
            <person name="Nishizawa T."/>
        </authorList>
    </citation>
    <scope>NUCLEOTIDE SEQUENCE</scope>
    <source>
        <strain evidence="20">E1425</strain>
    </source>
</reference>
<keyword evidence="7" id="KW-0479">Metal-binding</keyword>
<dbReference type="AlphaFoldDB" id="A0A9P3M0B6"/>
<proteinExistence type="inferred from homology"/>
<keyword evidence="12" id="KW-0560">Oxidoreductase</keyword>
<dbReference type="EMBL" id="BQFW01000013">
    <property type="protein sequence ID" value="GJJ77381.1"/>
    <property type="molecule type" value="Genomic_DNA"/>
</dbReference>
<evidence type="ECO:0000256" key="14">
    <source>
        <dbReference type="ARBA" id="ARBA00023015"/>
    </source>
</evidence>
<dbReference type="Gene3D" id="2.60.120.650">
    <property type="entry name" value="Cupin"/>
    <property type="match status" value="1"/>
</dbReference>
<dbReference type="GO" id="GO:0140680">
    <property type="term" value="F:histone H3K36me/H3K36me2 demethylase activity"/>
    <property type="evidence" value="ECO:0007669"/>
    <property type="project" value="UniProtKB-EC"/>
</dbReference>
<dbReference type="SUPFAM" id="SSF51197">
    <property type="entry name" value="Clavaminate synthase-like"/>
    <property type="match status" value="1"/>
</dbReference>
<evidence type="ECO:0000256" key="15">
    <source>
        <dbReference type="ARBA" id="ARBA00023163"/>
    </source>
</evidence>
<comment type="subcellular location">
    <subcellularLocation>
        <location evidence="3">Nucleus</location>
    </subcellularLocation>
</comment>
<keyword evidence="8" id="KW-0863">Zinc-finger</keyword>
<dbReference type="GO" id="GO:0008270">
    <property type="term" value="F:zinc ion binding"/>
    <property type="evidence" value="ECO:0007669"/>
    <property type="project" value="UniProtKB-KW"/>
</dbReference>
<dbReference type="EC" id="1.14.11.27" evidence="5"/>
<evidence type="ECO:0000256" key="12">
    <source>
        <dbReference type="ARBA" id="ARBA00023002"/>
    </source>
</evidence>
<keyword evidence="9" id="KW-0862">Zinc</keyword>
<feature type="domain" description="JmjC" evidence="19">
    <location>
        <begin position="187"/>
        <end position="344"/>
    </location>
</feature>
<dbReference type="OrthoDB" id="5876800at2759"/>
<gene>
    <name evidence="20" type="ORF">EMPS_09740</name>
</gene>
<dbReference type="InterPro" id="IPR001965">
    <property type="entry name" value="Znf_PHD"/>
</dbReference>
<comment type="catalytic activity">
    <reaction evidence="18">
        <text>N(6),N(6)-dimethyl-L-lysyl(36)-[histone H3] + 2 2-oxoglutarate + 2 O2 = L-lysyl(36)-[histone H3] + 2 formaldehyde + 2 succinate + 2 CO2</text>
        <dbReference type="Rhea" id="RHEA:42032"/>
        <dbReference type="Rhea" id="RHEA-COMP:9785"/>
        <dbReference type="Rhea" id="RHEA-COMP:9787"/>
        <dbReference type="ChEBI" id="CHEBI:15379"/>
        <dbReference type="ChEBI" id="CHEBI:16526"/>
        <dbReference type="ChEBI" id="CHEBI:16810"/>
        <dbReference type="ChEBI" id="CHEBI:16842"/>
        <dbReference type="ChEBI" id="CHEBI:29969"/>
        <dbReference type="ChEBI" id="CHEBI:30031"/>
        <dbReference type="ChEBI" id="CHEBI:61976"/>
        <dbReference type="EC" id="1.14.11.27"/>
    </reaction>
</comment>
<dbReference type="InterPro" id="IPR050690">
    <property type="entry name" value="JHDM1_Histone_Demethylase"/>
</dbReference>
<evidence type="ECO:0000256" key="16">
    <source>
        <dbReference type="ARBA" id="ARBA00023242"/>
    </source>
</evidence>
<evidence type="ECO:0000256" key="6">
    <source>
        <dbReference type="ARBA" id="ARBA00015153"/>
    </source>
</evidence>
<evidence type="ECO:0000256" key="5">
    <source>
        <dbReference type="ARBA" id="ARBA00013246"/>
    </source>
</evidence>